<dbReference type="Proteomes" id="UP000693981">
    <property type="component" value="Unassembled WGS sequence"/>
</dbReference>
<keyword evidence="10" id="KW-0539">Nucleus</keyword>
<accession>A0A8T1X7L3</accession>
<feature type="domain" description="PHD-type" evidence="13">
    <location>
        <begin position="376"/>
        <end position="423"/>
    </location>
</feature>
<sequence length="526" mass="59478">MVRNEVATKRKLEPTASDTAQPVKKRGRGRPKKIREPAPEPEVPSEVVTKPSVIEPETTLFLQLLEDDTRLLPPPPPPITKRKGHSNSVTGQRVVDFELPFKEAEIKTLEERQWVRRPPPFGKINRCVYVSTTMPIADLPVHKCTCFEEIHKSTTKRTTQMASAKAKKEAESSGEQALENKQATVYCGEGCYNRMLFISCSDETCSAPDPSLCSNRAIKRRELKSVHVEYIPGPGFGLIANEEIKAGEFIVEYVGEVIDDEECERRMIKSRDNGEINFYMMELEKNIVIDAKYRSNDSRFINHCCDPNSVTQKWNVDGMQRIGIFARRNIVPGEEITIDYNFSHFGEAVQYRINRFIDHVKDGQIFVNTDLNDLNEDTCYRCGQPGELICCDGCPAAFHLCCTSLAMVPRDDTPWFCSECTNPKHLQKGSEESASGVAASRGTRSSSRVRECTQAGRQLRTHSASQAPSLKQIFHASKSKGRVKRRHYKKRQRAMDRSYRMLEHMPLPAWTESDASEGEAEVAVQP</sequence>
<dbReference type="GO" id="GO:0005694">
    <property type="term" value="C:chromosome"/>
    <property type="evidence" value="ECO:0007669"/>
    <property type="project" value="UniProtKB-SubCell"/>
</dbReference>
<dbReference type="GO" id="GO:0008270">
    <property type="term" value="F:zinc ion binding"/>
    <property type="evidence" value="ECO:0007669"/>
    <property type="project" value="UniProtKB-KW"/>
</dbReference>
<dbReference type="SMART" id="SM00317">
    <property type="entry name" value="SET"/>
    <property type="match status" value="1"/>
</dbReference>
<dbReference type="InterPro" id="IPR001965">
    <property type="entry name" value="Znf_PHD"/>
</dbReference>
<evidence type="ECO:0000256" key="8">
    <source>
        <dbReference type="ARBA" id="ARBA00022771"/>
    </source>
</evidence>
<evidence type="ECO:0000256" key="1">
    <source>
        <dbReference type="ARBA" id="ARBA00004123"/>
    </source>
</evidence>
<dbReference type="InterPro" id="IPR019787">
    <property type="entry name" value="Znf_PHD-finger"/>
</dbReference>
<dbReference type="InterPro" id="IPR050777">
    <property type="entry name" value="SET2_Histone-Lys_MeTrsfase"/>
</dbReference>
<evidence type="ECO:0000256" key="11">
    <source>
        <dbReference type="PROSITE-ProRule" id="PRU00146"/>
    </source>
</evidence>
<evidence type="ECO:0000259" key="13">
    <source>
        <dbReference type="PROSITE" id="PS50016"/>
    </source>
</evidence>
<reference evidence="16" key="1">
    <citation type="submission" date="2021-02" db="EMBL/GenBank/DDBJ databases">
        <authorList>
            <person name="Palmer J.M."/>
        </authorList>
    </citation>
    <scope>NUCLEOTIDE SEQUENCE</scope>
    <source>
        <strain evidence="16">SCRP23</strain>
    </source>
</reference>
<feature type="domain" description="SET" evidence="14">
    <location>
        <begin position="224"/>
        <end position="341"/>
    </location>
</feature>
<proteinExistence type="predicted"/>
<evidence type="ECO:0000256" key="9">
    <source>
        <dbReference type="ARBA" id="ARBA00022833"/>
    </source>
</evidence>
<evidence type="ECO:0000256" key="4">
    <source>
        <dbReference type="ARBA" id="ARBA00022603"/>
    </source>
</evidence>
<dbReference type="PROSITE" id="PS50016">
    <property type="entry name" value="ZF_PHD_2"/>
    <property type="match status" value="1"/>
</dbReference>
<dbReference type="GO" id="GO:0005634">
    <property type="term" value="C:nucleus"/>
    <property type="evidence" value="ECO:0007669"/>
    <property type="project" value="UniProtKB-SubCell"/>
</dbReference>
<keyword evidence="3" id="KW-0158">Chromosome</keyword>
<dbReference type="PROSITE" id="PS51215">
    <property type="entry name" value="AWS"/>
    <property type="match status" value="1"/>
</dbReference>
<keyword evidence="7" id="KW-0479">Metal-binding</keyword>
<feature type="compositionally biased region" description="Basic and acidic residues" evidence="12">
    <location>
        <begin position="1"/>
        <end position="13"/>
    </location>
</feature>
<dbReference type="PROSITE" id="PS01359">
    <property type="entry name" value="ZF_PHD_1"/>
    <property type="match status" value="1"/>
</dbReference>
<dbReference type="InterPro" id="IPR001214">
    <property type="entry name" value="SET_dom"/>
</dbReference>
<evidence type="ECO:0000256" key="10">
    <source>
        <dbReference type="ARBA" id="ARBA00023242"/>
    </source>
</evidence>
<evidence type="ECO:0000256" key="12">
    <source>
        <dbReference type="SAM" id="MobiDB-lite"/>
    </source>
</evidence>
<evidence type="ECO:0000256" key="7">
    <source>
        <dbReference type="ARBA" id="ARBA00022723"/>
    </source>
</evidence>
<name>A0A8T1X7L3_9STRA</name>
<keyword evidence="9" id="KW-0862">Zinc</keyword>
<dbReference type="GO" id="GO:0042054">
    <property type="term" value="F:histone methyltransferase activity"/>
    <property type="evidence" value="ECO:0007669"/>
    <property type="project" value="InterPro"/>
</dbReference>
<keyword evidence="5" id="KW-0808">Transferase</keyword>
<protein>
    <submittedName>
        <fullName evidence="16">Histone-lysine N-methyltransferase NSD3</fullName>
    </submittedName>
</protein>
<dbReference type="PROSITE" id="PS50280">
    <property type="entry name" value="SET"/>
    <property type="match status" value="1"/>
</dbReference>
<feature type="region of interest" description="Disordered" evidence="12">
    <location>
        <begin position="425"/>
        <end position="450"/>
    </location>
</feature>
<dbReference type="InterPro" id="IPR006560">
    <property type="entry name" value="AWS_dom"/>
</dbReference>
<evidence type="ECO:0000313" key="16">
    <source>
        <dbReference type="EMBL" id="KAG7400033.1"/>
    </source>
</evidence>
<gene>
    <name evidence="16" type="primary">WHSC1L1</name>
    <name evidence="16" type="ORF">PHYBOEH_007101</name>
</gene>
<dbReference type="OrthoDB" id="308383at2759"/>
<keyword evidence="4" id="KW-0489">Methyltransferase</keyword>
<dbReference type="InterPro" id="IPR019786">
    <property type="entry name" value="Zinc_finger_PHD-type_CS"/>
</dbReference>
<evidence type="ECO:0000313" key="17">
    <source>
        <dbReference type="Proteomes" id="UP000693981"/>
    </source>
</evidence>
<dbReference type="SMART" id="SM00249">
    <property type="entry name" value="PHD"/>
    <property type="match status" value="1"/>
</dbReference>
<keyword evidence="6" id="KW-0949">S-adenosyl-L-methionine</keyword>
<feature type="domain" description="AWS" evidence="15">
    <location>
        <begin position="159"/>
        <end position="222"/>
    </location>
</feature>
<keyword evidence="17" id="KW-1185">Reference proteome</keyword>
<evidence type="ECO:0000259" key="14">
    <source>
        <dbReference type="PROSITE" id="PS50280"/>
    </source>
</evidence>
<evidence type="ECO:0000256" key="2">
    <source>
        <dbReference type="ARBA" id="ARBA00004286"/>
    </source>
</evidence>
<dbReference type="AlphaFoldDB" id="A0A8T1X7L3"/>
<dbReference type="SMART" id="SM00570">
    <property type="entry name" value="AWS"/>
    <property type="match status" value="1"/>
</dbReference>
<dbReference type="EMBL" id="JAGDFL010000039">
    <property type="protein sequence ID" value="KAG7400033.1"/>
    <property type="molecule type" value="Genomic_DNA"/>
</dbReference>
<dbReference type="Pfam" id="PF00628">
    <property type="entry name" value="PHD"/>
    <property type="match status" value="1"/>
</dbReference>
<dbReference type="PANTHER" id="PTHR22884">
    <property type="entry name" value="SET DOMAIN PROTEINS"/>
    <property type="match status" value="1"/>
</dbReference>
<dbReference type="Pfam" id="PF00856">
    <property type="entry name" value="SET"/>
    <property type="match status" value="1"/>
</dbReference>
<evidence type="ECO:0000259" key="15">
    <source>
        <dbReference type="PROSITE" id="PS51215"/>
    </source>
</evidence>
<comment type="caution">
    <text evidence="16">The sequence shown here is derived from an EMBL/GenBank/DDBJ whole genome shotgun (WGS) entry which is preliminary data.</text>
</comment>
<evidence type="ECO:0000256" key="3">
    <source>
        <dbReference type="ARBA" id="ARBA00022454"/>
    </source>
</evidence>
<evidence type="ECO:0000256" key="5">
    <source>
        <dbReference type="ARBA" id="ARBA00022679"/>
    </source>
</evidence>
<feature type="region of interest" description="Disordered" evidence="12">
    <location>
        <begin position="1"/>
        <end position="51"/>
    </location>
</feature>
<dbReference type="GO" id="GO:0032259">
    <property type="term" value="P:methylation"/>
    <property type="evidence" value="ECO:0007669"/>
    <property type="project" value="UniProtKB-KW"/>
</dbReference>
<comment type="subcellular location">
    <subcellularLocation>
        <location evidence="2">Chromosome</location>
    </subcellularLocation>
    <subcellularLocation>
        <location evidence="1">Nucleus</location>
    </subcellularLocation>
</comment>
<feature type="compositionally biased region" description="Basic residues" evidence="12">
    <location>
        <begin position="23"/>
        <end position="33"/>
    </location>
</feature>
<dbReference type="Pfam" id="PF17907">
    <property type="entry name" value="AWS"/>
    <property type="match status" value="1"/>
</dbReference>
<evidence type="ECO:0000256" key="6">
    <source>
        <dbReference type="ARBA" id="ARBA00022691"/>
    </source>
</evidence>
<keyword evidence="8 11" id="KW-0863">Zinc-finger</keyword>
<organism evidence="16 17">
    <name type="scientific">Phytophthora boehmeriae</name>
    <dbReference type="NCBI Taxonomy" id="109152"/>
    <lineage>
        <taxon>Eukaryota</taxon>
        <taxon>Sar</taxon>
        <taxon>Stramenopiles</taxon>
        <taxon>Oomycota</taxon>
        <taxon>Peronosporomycetes</taxon>
        <taxon>Peronosporales</taxon>
        <taxon>Peronosporaceae</taxon>
        <taxon>Phytophthora</taxon>
    </lineage>
</organism>